<dbReference type="InterPro" id="IPR036291">
    <property type="entry name" value="NAD(P)-bd_dom_sf"/>
</dbReference>
<keyword evidence="2 5" id="KW-0413">Isomerase</keyword>
<dbReference type="Pfam" id="PF20463">
    <property type="entry name" value="PDH_C"/>
    <property type="match status" value="1"/>
</dbReference>
<keyword evidence="6" id="KW-1185">Reference proteome</keyword>
<comment type="caution">
    <text evidence="5">The sequence shown here is derived from an EMBL/GenBank/DDBJ whole genome shotgun (WGS) entry which is preliminary data.</text>
</comment>
<dbReference type="RefSeq" id="WP_310276224.1">
    <property type="nucleotide sequence ID" value="NZ_JAVDWR010000003.1"/>
</dbReference>
<dbReference type="GO" id="GO:0008977">
    <property type="term" value="F:prephenate dehydrogenase (NAD+) activity"/>
    <property type="evidence" value="ECO:0007669"/>
    <property type="project" value="UniProtKB-EC"/>
</dbReference>
<dbReference type="NCBIfam" id="NF008400">
    <property type="entry name" value="PRK11199.1"/>
    <property type="match status" value="1"/>
</dbReference>
<dbReference type="InterPro" id="IPR036979">
    <property type="entry name" value="CM_dom_sf"/>
</dbReference>
<evidence type="ECO:0000313" key="5">
    <source>
        <dbReference type="EMBL" id="MDR7120603.1"/>
    </source>
</evidence>
<dbReference type="InterPro" id="IPR046825">
    <property type="entry name" value="PDH_C"/>
</dbReference>
<dbReference type="InterPro" id="IPR002701">
    <property type="entry name" value="CM_II_prokaryot"/>
</dbReference>
<dbReference type="InterPro" id="IPR050812">
    <property type="entry name" value="Preph/Arog_dehydrog"/>
</dbReference>
<evidence type="ECO:0000256" key="2">
    <source>
        <dbReference type="PIRNR" id="PIRNR001499"/>
    </source>
</evidence>
<keyword evidence="2" id="KW-0028">Amino-acid biosynthesis</keyword>
<gene>
    <name evidence="5" type="ORF">J2W69_001537</name>
</gene>
<dbReference type="Pfam" id="PF02153">
    <property type="entry name" value="PDH_N"/>
    <property type="match status" value="1"/>
</dbReference>
<dbReference type="SUPFAM" id="SSF51735">
    <property type="entry name" value="NAD(P)-binding Rossmann-fold domains"/>
    <property type="match status" value="1"/>
</dbReference>
<evidence type="ECO:0000259" key="3">
    <source>
        <dbReference type="PROSITE" id="PS51168"/>
    </source>
</evidence>
<dbReference type="GO" id="GO:0004106">
    <property type="term" value="F:chorismate mutase activity"/>
    <property type="evidence" value="ECO:0007669"/>
    <property type="project" value="UniProtKB-EC"/>
</dbReference>
<comment type="pathway">
    <text evidence="2">Amino-acid biosynthesis; L-tyrosine biosynthesis; (4-hydroxyphenyl)pyruvate from prephenate (NAD(+) route): step 1/1.</text>
</comment>
<dbReference type="InterPro" id="IPR036263">
    <property type="entry name" value="Chorismate_II_sf"/>
</dbReference>
<keyword evidence="2" id="KW-0057">Aromatic amino acid biosynthesis</keyword>
<dbReference type="NCBIfam" id="TIGR01799">
    <property type="entry name" value="CM_T"/>
    <property type="match status" value="1"/>
</dbReference>
<dbReference type="EMBL" id="JAVDWR010000003">
    <property type="protein sequence ID" value="MDR7120603.1"/>
    <property type="molecule type" value="Genomic_DNA"/>
</dbReference>
<dbReference type="Gene3D" id="3.40.50.720">
    <property type="entry name" value="NAD(P)-binding Rossmann-like Domain"/>
    <property type="match status" value="1"/>
</dbReference>
<dbReference type="Proteomes" id="UP001257909">
    <property type="component" value="Unassembled WGS sequence"/>
</dbReference>
<dbReference type="Gene3D" id="1.20.59.10">
    <property type="entry name" value="Chorismate mutase"/>
    <property type="match status" value="1"/>
</dbReference>
<comment type="pathway">
    <text evidence="2">Metabolic intermediate biosynthesis; prephenate biosynthesis; prephenate from chorismate: step 1/1.</text>
</comment>
<comment type="subcellular location">
    <subcellularLocation>
        <location evidence="2">Cytoplasm</location>
    </subcellularLocation>
</comment>
<reference evidence="5 6" key="1">
    <citation type="submission" date="2023-07" db="EMBL/GenBank/DDBJ databases">
        <title>Sorghum-associated microbial communities from plants grown in Nebraska, USA.</title>
        <authorList>
            <person name="Schachtman D."/>
        </authorList>
    </citation>
    <scope>NUCLEOTIDE SEQUENCE [LARGE SCALE GENOMIC DNA]</scope>
    <source>
        <strain evidence="5 6">4138</strain>
    </source>
</reference>
<dbReference type="InterPro" id="IPR011277">
    <property type="entry name" value="CM_T"/>
</dbReference>
<dbReference type="PANTHER" id="PTHR21363">
    <property type="entry name" value="PREPHENATE DEHYDROGENASE"/>
    <property type="match status" value="1"/>
</dbReference>
<evidence type="ECO:0000259" key="4">
    <source>
        <dbReference type="PROSITE" id="PS51176"/>
    </source>
</evidence>
<dbReference type="PROSITE" id="PS51168">
    <property type="entry name" value="CHORISMATE_MUT_2"/>
    <property type="match status" value="1"/>
</dbReference>
<protein>
    <recommendedName>
        <fullName evidence="2">T-protein</fullName>
    </recommendedName>
</protein>
<dbReference type="InterPro" id="IPR003099">
    <property type="entry name" value="Prephen_DH"/>
</dbReference>
<dbReference type="PIRSF" id="PIRSF001499">
    <property type="entry name" value="Chor_mut_pdh_Tpr"/>
    <property type="match status" value="1"/>
</dbReference>
<proteinExistence type="predicted"/>
<dbReference type="InterPro" id="IPR046826">
    <property type="entry name" value="PDH_N"/>
</dbReference>
<dbReference type="PANTHER" id="PTHR21363:SF0">
    <property type="entry name" value="PREPHENATE DEHYDROGENASE [NADP(+)]"/>
    <property type="match status" value="1"/>
</dbReference>
<keyword evidence="2" id="KW-0520">NAD</keyword>
<dbReference type="SMART" id="SM00830">
    <property type="entry name" value="CM_2"/>
    <property type="match status" value="1"/>
</dbReference>
<evidence type="ECO:0000313" key="6">
    <source>
        <dbReference type="Proteomes" id="UP001257909"/>
    </source>
</evidence>
<accession>A0ABU1VYR9</accession>
<dbReference type="InterPro" id="IPR008244">
    <property type="entry name" value="Chor_mut/prephenate_DH_T"/>
</dbReference>
<keyword evidence="2" id="KW-0963">Cytoplasm</keyword>
<feature type="domain" description="Prephenate/arogenate dehydrogenase" evidence="4">
    <location>
        <begin position="110"/>
        <end position="372"/>
    </location>
</feature>
<feature type="domain" description="Chorismate mutase" evidence="3">
    <location>
        <begin position="11"/>
        <end position="102"/>
    </location>
</feature>
<dbReference type="PROSITE" id="PS51176">
    <property type="entry name" value="PDH_ADH"/>
    <property type="match status" value="1"/>
</dbReference>
<dbReference type="Gene3D" id="1.10.3660.10">
    <property type="entry name" value="6-phosphogluconate dehydrogenase C-terminal like domain"/>
    <property type="match status" value="1"/>
</dbReference>
<sequence>MNDVVSKSAKDDPMAALLPLRQQIDELDSQLVELLAKRAAVTAEVGRVKQQYALPLYVPEREQALIKARRQQAEEAGVSADLTEDVLRRVMRESYQTQEAGFVCCRQSGDKVVVVGGAGALGKRFVSLFQRSGFQVEVLEQDNWHQAQAMVKGAALVLIAVPIAVTEQVIAQLPELDADTVLADLTSTKTGPLNAMLKTHSGAVVGLHPMFGPDISNIAKQVVVVSHGRDLENYQWLIQQLKVWGAVLTEKSAQQHDELMQLIQAMRHFSSLVYGVHLAEEQADLQQLLELSSPIYRLELAMVGRLFAQNAELYADIMLSSSAVTGLLQRYQHRFNQLSHLLAAGDKAGLMAEFAKGQQFFGPLAEQFLQESRRLLQKASDERS</sequence>
<evidence type="ECO:0000256" key="1">
    <source>
        <dbReference type="ARBA" id="ARBA00023002"/>
    </source>
</evidence>
<keyword evidence="1 2" id="KW-0560">Oxidoreductase</keyword>
<organism evidence="5 6">
    <name type="scientific">Rheinheimera soli</name>
    <dbReference type="NCBI Taxonomy" id="443616"/>
    <lineage>
        <taxon>Bacteria</taxon>
        <taxon>Pseudomonadati</taxon>
        <taxon>Pseudomonadota</taxon>
        <taxon>Gammaproteobacteria</taxon>
        <taxon>Chromatiales</taxon>
        <taxon>Chromatiaceae</taxon>
        <taxon>Rheinheimera</taxon>
    </lineage>
</organism>
<dbReference type="Pfam" id="PF01817">
    <property type="entry name" value="CM_2"/>
    <property type="match status" value="1"/>
</dbReference>
<name>A0ABU1VYR9_9GAMM</name>
<keyword evidence="2" id="KW-0827">Tyrosine biosynthesis</keyword>
<dbReference type="SUPFAM" id="SSF48600">
    <property type="entry name" value="Chorismate mutase II"/>
    <property type="match status" value="1"/>
</dbReference>
<dbReference type="SUPFAM" id="SSF48179">
    <property type="entry name" value="6-phosphogluconate dehydrogenase C-terminal domain-like"/>
    <property type="match status" value="1"/>
</dbReference>
<dbReference type="InterPro" id="IPR008927">
    <property type="entry name" value="6-PGluconate_DH-like_C_sf"/>
</dbReference>